<reference evidence="15 16" key="1">
    <citation type="submission" date="2016-11" db="EMBL/GenBank/DDBJ databases">
        <authorList>
            <person name="Jaros S."/>
            <person name="Januszkiewicz K."/>
            <person name="Wedrychowicz H."/>
        </authorList>
    </citation>
    <scope>NUCLEOTIDE SEQUENCE [LARGE SCALE GENOMIC DNA]</scope>
    <source>
        <strain evidence="15 16">DSM 17737</strain>
    </source>
</reference>
<comment type="similarity">
    <text evidence="2 11 13">Belongs to the FKBP-type PPIase family. Tig subfamily.</text>
</comment>
<dbReference type="PROSITE" id="PS50059">
    <property type="entry name" value="FKBP_PPIASE"/>
    <property type="match status" value="1"/>
</dbReference>
<organism evidence="15 16">
    <name type="scientific">Sulfurivirga caldicuralii</name>
    <dbReference type="NCBI Taxonomy" id="364032"/>
    <lineage>
        <taxon>Bacteria</taxon>
        <taxon>Pseudomonadati</taxon>
        <taxon>Pseudomonadota</taxon>
        <taxon>Gammaproteobacteria</taxon>
        <taxon>Thiotrichales</taxon>
        <taxon>Piscirickettsiaceae</taxon>
        <taxon>Sulfurivirga</taxon>
    </lineage>
</organism>
<dbReference type="InterPro" id="IPR036611">
    <property type="entry name" value="Trigger_fac_ribosome-bd_sf"/>
</dbReference>
<keyword evidence="11" id="KW-0963">Cytoplasm</keyword>
<accession>A0A1N6E1I0</accession>
<dbReference type="GO" id="GO:0015031">
    <property type="term" value="P:protein transport"/>
    <property type="evidence" value="ECO:0007669"/>
    <property type="project" value="UniProtKB-UniRule"/>
</dbReference>
<comment type="function">
    <text evidence="11">Involved in protein export. Acts as a chaperone by maintaining the newly synthesized protein in an open conformation. Functions as a peptidyl-prolyl cis-trans isomerase.</text>
</comment>
<dbReference type="EMBL" id="FSRE01000001">
    <property type="protein sequence ID" value="SIN76851.1"/>
    <property type="molecule type" value="Genomic_DNA"/>
</dbReference>
<dbReference type="STRING" id="364032.SAMN05443662_0535"/>
<evidence type="ECO:0000313" key="16">
    <source>
        <dbReference type="Proteomes" id="UP000198461"/>
    </source>
</evidence>
<dbReference type="PANTHER" id="PTHR30560">
    <property type="entry name" value="TRIGGER FACTOR CHAPERONE AND PEPTIDYL-PROLYL CIS/TRANS ISOMERASE"/>
    <property type="match status" value="1"/>
</dbReference>
<evidence type="ECO:0000256" key="10">
    <source>
        <dbReference type="ARBA" id="ARBA00029986"/>
    </source>
</evidence>
<evidence type="ECO:0000256" key="12">
    <source>
        <dbReference type="PROSITE-ProRule" id="PRU00277"/>
    </source>
</evidence>
<name>A0A1N6E1I0_9GAMM</name>
<keyword evidence="8 11" id="KW-0413">Isomerase</keyword>
<evidence type="ECO:0000256" key="11">
    <source>
        <dbReference type="HAMAP-Rule" id="MF_00303"/>
    </source>
</evidence>
<dbReference type="FunFam" id="3.10.50.40:FF:000001">
    <property type="entry name" value="Trigger factor"/>
    <property type="match status" value="1"/>
</dbReference>
<evidence type="ECO:0000256" key="4">
    <source>
        <dbReference type="ARBA" id="ARBA00016902"/>
    </source>
</evidence>
<dbReference type="PANTHER" id="PTHR30560:SF3">
    <property type="entry name" value="TRIGGER FACTOR-LIKE PROTEIN TIG, CHLOROPLASTIC"/>
    <property type="match status" value="1"/>
</dbReference>
<evidence type="ECO:0000256" key="6">
    <source>
        <dbReference type="ARBA" id="ARBA00023110"/>
    </source>
</evidence>
<dbReference type="AlphaFoldDB" id="A0A1N6E1I0"/>
<dbReference type="Pfam" id="PF00254">
    <property type="entry name" value="FKBP_C"/>
    <property type="match status" value="1"/>
</dbReference>
<keyword evidence="6 11" id="KW-0697">Rotamase</keyword>
<protein>
    <recommendedName>
        <fullName evidence="4 11">Trigger factor</fullName>
        <shortName evidence="11">TF</shortName>
        <ecNumber evidence="3 11">5.2.1.8</ecNumber>
    </recommendedName>
    <alternativeName>
        <fullName evidence="10 11">PPIase</fullName>
    </alternativeName>
</protein>
<dbReference type="GO" id="GO:0044183">
    <property type="term" value="F:protein folding chaperone"/>
    <property type="evidence" value="ECO:0007669"/>
    <property type="project" value="TreeGrafter"/>
</dbReference>
<evidence type="ECO:0000256" key="13">
    <source>
        <dbReference type="RuleBase" id="RU003914"/>
    </source>
</evidence>
<keyword evidence="9 11" id="KW-0131">Cell cycle</keyword>
<evidence type="ECO:0000256" key="7">
    <source>
        <dbReference type="ARBA" id="ARBA00023186"/>
    </source>
</evidence>
<dbReference type="PIRSF" id="PIRSF003095">
    <property type="entry name" value="Trigger_factor"/>
    <property type="match status" value="1"/>
</dbReference>
<dbReference type="OrthoDB" id="9767721at2"/>
<dbReference type="HAMAP" id="MF_00303">
    <property type="entry name" value="Trigger_factor_Tig"/>
    <property type="match status" value="1"/>
</dbReference>
<evidence type="ECO:0000256" key="9">
    <source>
        <dbReference type="ARBA" id="ARBA00023306"/>
    </source>
</evidence>
<dbReference type="InterPro" id="IPR027304">
    <property type="entry name" value="Trigger_fact/SurA_dom_sf"/>
</dbReference>
<dbReference type="EC" id="5.2.1.8" evidence="3 11"/>
<dbReference type="Proteomes" id="UP000198461">
    <property type="component" value="Unassembled WGS sequence"/>
</dbReference>
<dbReference type="SUPFAM" id="SSF54534">
    <property type="entry name" value="FKBP-like"/>
    <property type="match status" value="1"/>
</dbReference>
<comment type="subcellular location">
    <subcellularLocation>
        <location evidence="11">Cytoplasm</location>
    </subcellularLocation>
    <text evidence="11">About half TF is bound to the ribosome near the polypeptide exit tunnel while the other half is free in the cytoplasm.</text>
</comment>
<evidence type="ECO:0000256" key="1">
    <source>
        <dbReference type="ARBA" id="ARBA00000971"/>
    </source>
</evidence>
<proteinExistence type="inferred from homology"/>
<dbReference type="GO" id="GO:0003755">
    <property type="term" value="F:peptidyl-prolyl cis-trans isomerase activity"/>
    <property type="evidence" value="ECO:0007669"/>
    <property type="project" value="UniProtKB-UniRule"/>
</dbReference>
<dbReference type="SUPFAM" id="SSF109998">
    <property type="entry name" value="Triger factor/SurA peptide-binding domain-like"/>
    <property type="match status" value="1"/>
</dbReference>
<feature type="domain" description="PPIase FKBP-type" evidence="14">
    <location>
        <begin position="163"/>
        <end position="245"/>
    </location>
</feature>
<dbReference type="InterPro" id="IPR046357">
    <property type="entry name" value="PPIase_dom_sf"/>
</dbReference>
<dbReference type="Pfam" id="PF05697">
    <property type="entry name" value="Trigger_N"/>
    <property type="match status" value="1"/>
</dbReference>
<gene>
    <name evidence="11" type="primary">tig</name>
    <name evidence="15" type="ORF">SAMN05443662_0535</name>
</gene>
<dbReference type="GO" id="GO:0051083">
    <property type="term" value="P:'de novo' cotranslational protein folding"/>
    <property type="evidence" value="ECO:0007669"/>
    <property type="project" value="TreeGrafter"/>
</dbReference>
<dbReference type="Gene3D" id="3.30.70.1050">
    <property type="entry name" value="Trigger factor ribosome-binding domain"/>
    <property type="match status" value="1"/>
</dbReference>
<evidence type="ECO:0000256" key="8">
    <source>
        <dbReference type="ARBA" id="ARBA00023235"/>
    </source>
</evidence>
<comment type="catalytic activity">
    <reaction evidence="1 11 12">
        <text>[protein]-peptidylproline (omega=180) = [protein]-peptidylproline (omega=0)</text>
        <dbReference type="Rhea" id="RHEA:16237"/>
        <dbReference type="Rhea" id="RHEA-COMP:10747"/>
        <dbReference type="Rhea" id="RHEA-COMP:10748"/>
        <dbReference type="ChEBI" id="CHEBI:83833"/>
        <dbReference type="ChEBI" id="CHEBI:83834"/>
        <dbReference type="EC" id="5.2.1.8"/>
    </reaction>
</comment>
<keyword evidence="7 11" id="KW-0143">Chaperone</keyword>
<dbReference type="Gene3D" id="3.10.50.40">
    <property type="match status" value="1"/>
</dbReference>
<keyword evidence="16" id="KW-1185">Reference proteome</keyword>
<sequence length="435" mass="49275">MQVTVNKPESGLEYEMEVVLPAEQINEQVNQRLAEIRRTVKMDGFRPGKVPLSIVKKRYGPQVRQEILGDVVYKAFYDAAAQEDLKVAGYPRFEKLEDEGDTIRFTAKFDVLPEIELPDLSSLEVEKVEGEITDADVDAMIDKLRDQKKRWRPANGNKKAAEGNQVIIDFEGFVDGEAFEGGKAENVPLVLGSGRMIPGFEEGILGMKKGEEKTITVKFPEDYHAESLAGKDAEFKIKVHSVQVEEKPEVDEEFVKEFGVESGDVEEFRKEIRENMARELKRLVTAQNRNAVLAALDKAVEIKLPKSLVDQEIQTMMQNQLRELQMQGVDPSQVQLNAEDFRERAEQRIRLGLVIGQLIKDLGIEVTPEEIEAYIREQASAYEDPEEVVQWYKQNPEHLREIEAILVENKVADAVLDKAKTTAVKKTFEELTAQG</sequence>
<dbReference type="GO" id="GO:0043335">
    <property type="term" value="P:protein unfolding"/>
    <property type="evidence" value="ECO:0007669"/>
    <property type="project" value="TreeGrafter"/>
</dbReference>
<dbReference type="GO" id="GO:0043022">
    <property type="term" value="F:ribosome binding"/>
    <property type="evidence" value="ECO:0007669"/>
    <property type="project" value="TreeGrafter"/>
</dbReference>
<dbReference type="InterPro" id="IPR008881">
    <property type="entry name" value="Trigger_fac_ribosome-bd_bac"/>
</dbReference>
<dbReference type="RefSeq" id="WP_074200834.1">
    <property type="nucleotide sequence ID" value="NZ_FSRE01000001.1"/>
</dbReference>
<dbReference type="Pfam" id="PF05698">
    <property type="entry name" value="Trigger_C"/>
    <property type="match status" value="1"/>
</dbReference>
<dbReference type="InterPro" id="IPR005215">
    <property type="entry name" value="Trig_fac"/>
</dbReference>
<dbReference type="NCBIfam" id="TIGR00115">
    <property type="entry name" value="tig"/>
    <property type="match status" value="1"/>
</dbReference>
<dbReference type="GO" id="GO:0005737">
    <property type="term" value="C:cytoplasm"/>
    <property type="evidence" value="ECO:0007669"/>
    <property type="project" value="UniProtKB-SubCell"/>
</dbReference>
<dbReference type="GO" id="GO:0051301">
    <property type="term" value="P:cell division"/>
    <property type="evidence" value="ECO:0007669"/>
    <property type="project" value="UniProtKB-KW"/>
</dbReference>
<dbReference type="InterPro" id="IPR001179">
    <property type="entry name" value="PPIase_FKBP_dom"/>
</dbReference>
<evidence type="ECO:0000259" key="14">
    <source>
        <dbReference type="PROSITE" id="PS50059"/>
    </source>
</evidence>
<dbReference type="Gene3D" id="1.10.3120.10">
    <property type="entry name" value="Trigger factor, C-terminal domain"/>
    <property type="match status" value="1"/>
</dbReference>
<keyword evidence="5 11" id="KW-0132">Cell division</keyword>
<comment type="domain">
    <text evidence="11">Consists of 3 domains; the N-terminus binds the ribosome, the middle domain has PPIase activity, while the C-terminus has intrinsic chaperone activity on its own.</text>
</comment>
<evidence type="ECO:0000313" key="15">
    <source>
        <dbReference type="EMBL" id="SIN76851.1"/>
    </source>
</evidence>
<evidence type="ECO:0000256" key="2">
    <source>
        <dbReference type="ARBA" id="ARBA00005464"/>
    </source>
</evidence>
<dbReference type="SUPFAM" id="SSF102735">
    <property type="entry name" value="Trigger factor ribosome-binding domain"/>
    <property type="match status" value="1"/>
</dbReference>
<dbReference type="InterPro" id="IPR037041">
    <property type="entry name" value="Trigger_fac_C_sf"/>
</dbReference>
<evidence type="ECO:0000256" key="5">
    <source>
        <dbReference type="ARBA" id="ARBA00022618"/>
    </source>
</evidence>
<dbReference type="InterPro" id="IPR008880">
    <property type="entry name" value="Trigger_fac_C"/>
</dbReference>
<evidence type="ECO:0000256" key="3">
    <source>
        <dbReference type="ARBA" id="ARBA00013194"/>
    </source>
</evidence>